<dbReference type="InterPro" id="IPR002885">
    <property type="entry name" value="PPR_rpt"/>
</dbReference>
<dbReference type="PANTHER" id="PTHR46236">
    <property type="entry name" value="TRAF-LIKE SUPERFAMILY PROTEIN"/>
    <property type="match status" value="1"/>
</dbReference>
<protein>
    <recommendedName>
        <fullName evidence="5">MATH domain-containing protein</fullName>
    </recommendedName>
</protein>
<keyword evidence="7" id="KW-1185">Reference proteome</keyword>
<evidence type="ECO:0000256" key="2">
    <source>
        <dbReference type="ARBA" id="ARBA00023054"/>
    </source>
</evidence>
<name>A0A835LWE5_9MAGN</name>
<feature type="region of interest" description="Disordered" evidence="4">
    <location>
        <begin position="1"/>
        <end position="50"/>
    </location>
</feature>
<dbReference type="Pfam" id="PF12854">
    <property type="entry name" value="PPR_1"/>
    <property type="match status" value="1"/>
</dbReference>
<feature type="compositionally biased region" description="Polar residues" evidence="4">
    <location>
        <begin position="23"/>
        <end position="36"/>
    </location>
</feature>
<dbReference type="EMBL" id="JADFTS010000006">
    <property type="protein sequence ID" value="KAF9601901.1"/>
    <property type="molecule type" value="Genomic_DNA"/>
</dbReference>
<comment type="caution">
    <text evidence="6">The sequence shown here is derived from an EMBL/GenBank/DDBJ whole genome shotgun (WGS) entry which is preliminary data.</text>
</comment>
<accession>A0A835LWE5</accession>
<dbReference type="NCBIfam" id="TIGR00756">
    <property type="entry name" value="PPR"/>
    <property type="match status" value="2"/>
</dbReference>
<dbReference type="InterPro" id="IPR011990">
    <property type="entry name" value="TPR-like_helical_dom_sf"/>
</dbReference>
<reference evidence="6 7" key="1">
    <citation type="submission" date="2020-10" db="EMBL/GenBank/DDBJ databases">
        <title>The Coptis chinensis genome and diversification of protoberbering-type alkaloids.</title>
        <authorList>
            <person name="Wang B."/>
            <person name="Shu S."/>
            <person name="Song C."/>
            <person name="Liu Y."/>
        </authorList>
    </citation>
    <scope>NUCLEOTIDE SEQUENCE [LARGE SCALE GENOMIC DNA]</scope>
    <source>
        <strain evidence="6">HL-2020</strain>
        <tissue evidence="6">Leaf</tissue>
    </source>
</reference>
<dbReference type="Pfam" id="PF22486">
    <property type="entry name" value="MATH_2"/>
    <property type="match status" value="1"/>
</dbReference>
<dbReference type="Gene3D" id="1.25.40.10">
    <property type="entry name" value="Tetratricopeptide repeat domain"/>
    <property type="match status" value="1"/>
</dbReference>
<evidence type="ECO:0000256" key="4">
    <source>
        <dbReference type="SAM" id="MobiDB-lite"/>
    </source>
</evidence>
<feature type="repeat" description="PPR" evidence="3">
    <location>
        <begin position="276"/>
        <end position="310"/>
    </location>
</feature>
<feature type="repeat" description="PPR" evidence="3">
    <location>
        <begin position="241"/>
        <end position="275"/>
    </location>
</feature>
<evidence type="ECO:0000259" key="5">
    <source>
        <dbReference type="PROSITE" id="PS50144"/>
    </source>
</evidence>
<dbReference type="Gene3D" id="2.60.210.10">
    <property type="entry name" value="Apoptosis, Tumor Necrosis Factor Receptor Associated Protein 2, Chain A"/>
    <property type="match status" value="1"/>
</dbReference>
<dbReference type="SUPFAM" id="SSF81901">
    <property type="entry name" value="HCP-like"/>
    <property type="match status" value="1"/>
</dbReference>
<evidence type="ECO:0000313" key="6">
    <source>
        <dbReference type="EMBL" id="KAF9601901.1"/>
    </source>
</evidence>
<dbReference type="AlphaFoldDB" id="A0A835LWE5"/>
<dbReference type="Pfam" id="PF01535">
    <property type="entry name" value="PPR"/>
    <property type="match status" value="1"/>
</dbReference>
<dbReference type="SUPFAM" id="SSF49599">
    <property type="entry name" value="TRAF domain-like"/>
    <property type="match status" value="2"/>
</dbReference>
<dbReference type="InterPro" id="IPR002083">
    <property type="entry name" value="MATH/TRAF_dom"/>
</dbReference>
<keyword evidence="1" id="KW-0677">Repeat</keyword>
<evidence type="ECO:0000313" key="7">
    <source>
        <dbReference type="Proteomes" id="UP000631114"/>
    </source>
</evidence>
<dbReference type="PROSITE" id="PS50144">
    <property type="entry name" value="MATH"/>
    <property type="match status" value="1"/>
</dbReference>
<dbReference type="SMART" id="SM00061">
    <property type="entry name" value="MATH"/>
    <property type="match status" value="1"/>
</dbReference>
<dbReference type="Pfam" id="PF13041">
    <property type="entry name" value="PPR_2"/>
    <property type="match status" value="1"/>
</dbReference>
<organism evidence="6 7">
    <name type="scientific">Coptis chinensis</name>
    <dbReference type="NCBI Taxonomy" id="261450"/>
    <lineage>
        <taxon>Eukaryota</taxon>
        <taxon>Viridiplantae</taxon>
        <taxon>Streptophyta</taxon>
        <taxon>Embryophyta</taxon>
        <taxon>Tracheophyta</taxon>
        <taxon>Spermatophyta</taxon>
        <taxon>Magnoliopsida</taxon>
        <taxon>Ranunculales</taxon>
        <taxon>Ranunculaceae</taxon>
        <taxon>Coptidoideae</taxon>
        <taxon>Coptis</taxon>
    </lineage>
</organism>
<gene>
    <name evidence="6" type="ORF">IFM89_023965</name>
</gene>
<dbReference type="PANTHER" id="PTHR46236:SF35">
    <property type="entry name" value="MATH DOMAIN-CONTAINING PROTEIN"/>
    <property type="match status" value="1"/>
</dbReference>
<dbReference type="InterPro" id="IPR008974">
    <property type="entry name" value="TRAF-like"/>
</dbReference>
<proteinExistence type="predicted"/>
<sequence length="416" mass="46925">MDERPLHPNAHKSVLVRKPVDWINSSENSSTPNNRGPTRGPASPLESSSSRWSYKPAKLEGACIPCGHLSGCMLCLNEIQETSSKFTWTIKNFSTLNTVKHFSDVFTACGYKWRLLIFPKGNNVKFLSVYVDVADSANLPYGWGRFAEFDLSVVNQMNGRDTAKMFVMSQECCGTMQNHPAVDLPLSKFTWTIRNFSRLNMKKHYSESFQVGGYKCLCKTGKLDNAVEYFNFCKESSVLINAMFYSSLIDGLGKAGRVDETEKLFDEMVDKGCTRDSYCYNALIDTFAKCGKMDEALMLFKRMEEEGCDQTVYTCTILISGLFKEHRNEEALKSWLMELSIGGVRYHGFHQCLEKIRVMCLNSVLGLLHRPESDLTQSFLHPTTAFSGISSIAIHFPISPYGLASEPLRADFMKPE</sequence>
<dbReference type="Proteomes" id="UP000631114">
    <property type="component" value="Unassembled WGS sequence"/>
</dbReference>
<dbReference type="InterPro" id="IPR050804">
    <property type="entry name" value="MCC"/>
</dbReference>
<dbReference type="PROSITE" id="PS51375">
    <property type="entry name" value="PPR"/>
    <property type="match status" value="2"/>
</dbReference>
<evidence type="ECO:0000256" key="1">
    <source>
        <dbReference type="ARBA" id="ARBA00022737"/>
    </source>
</evidence>
<feature type="domain" description="MATH" evidence="5">
    <location>
        <begin position="83"/>
        <end position="244"/>
    </location>
</feature>
<keyword evidence="2" id="KW-0175">Coiled coil</keyword>
<dbReference type="OrthoDB" id="289038at2759"/>
<dbReference type="CDD" id="cd00121">
    <property type="entry name" value="MATH"/>
    <property type="match status" value="2"/>
</dbReference>
<evidence type="ECO:0000256" key="3">
    <source>
        <dbReference type="PROSITE-ProRule" id="PRU00708"/>
    </source>
</evidence>